<dbReference type="Proteomes" id="UP000800094">
    <property type="component" value="Unassembled WGS sequence"/>
</dbReference>
<keyword evidence="4" id="KW-1185">Reference proteome</keyword>
<keyword evidence="1 3" id="KW-0808">Transferase</keyword>
<evidence type="ECO:0000256" key="1">
    <source>
        <dbReference type="ARBA" id="ARBA00022679"/>
    </source>
</evidence>
<dbReference type="PANTHER" id="PTHR31896">
    <property type="entry name" value="FAMILY REGULATORY PROTEIN, PUTATIVE (AFU_ORTHOLOGUE AFUA_3G14730)-RELATED"/>
    <property type="match status" value="1"/>
</dbReference>
<name>A0A6A6HTF3_9PLEO</name>
<sequence length="478" mass="52849">MAALGFDLDILGQQPGLFKLYTQICFIFSIPDSVDQPPIAEALTRGLERLSDSFPWVAGQVVNTHSDAEGTPFYKIRPFERIPKLVVKDYGSDTNTPTLSELREARYPFSMLHESIWAPCPTLATLSFDPTKPSGESSDPAPVLLLQANFIKGGLVLCINMQHNTADMSGQGAVMKLLSKACHGEEFTEEELRIGNAERKNMIPLIEEEGWKPGKELESQLLPAQPATSPAIEASTPDLATLETPPPPPCSWVYFTFSAYALSRLKDLATRTLPSSFTGYITTDDALSALIYQSVLRARSPRLSSQPSRVITFARAVDARRYFEVPAGYPGVLQNMAYTSYQLITLLARTLGEIAAEMRRHVDPSTSNMAYATRSLATFLSQSPGNYSRANTTANVKPDADIMLSSWAKVNAYELDFGLGLGLPEAVRRPSFVPLESLMYIMPKARDGEIAVAMCLREEDLQRLRVDHRFTEFARYVG</sequence>
<proteinExistence type="predicted"/>
<dbReference type="EMBL" id="ML987215">
    <property type="protein sequence ID" value="KAF2240710.1"/>
    <property type="molecule type" value="Genomic_DNA"/>
</dbReference>
<dbReference type="InterPro" id="IPR054710">
    <property type="entry name" value="Tri101-like_N"/>
</dbReference>
<dbReference type="Gene3D" id="3.30.559.10">
    <property type="entry name" value="Chloramphenicol acetyltransferase-like domain"/>
    <property type="match status" value="2"/>
</dbReference>
<evidence type="ECO:0000259" key="2">
    <source>
        <dbReference type="Pfam" id="PF22664"/>
    </source>
</evidence>
<dbReference type="GO" id="GO:0016740">
    <property type="term" value="F:transferase activity"/>
    <property type="evidence" value="ECO:0007669"/>
    <property type="project" value="UniProtKB-KW"/>
</dbReference>
<accession>A0A6A6HTF3</accession>
<evidence type="ECO:0000313" key="3">
    <source>
        <dbReference type="EMBL" id="KAF2240710.1"/>
    </source>
</evidence>
<feature type="domain" description="Trichothecene 3-O-acetyltransferase-like N-terminal" evidence="2">
    <location>
        <begin position="20"/>
        <end position="182"/>
    </location>
</feature>
<dbReference type="InterPro" id="IPR023213">
    <property type="entry name" value="CAT-like_dom_sf"/>
</dbReference>
<protein>
    <submittedName>
        <fullName evidence="3">Trichothecene 3-O-acetyltransferase</fullName>
    </submittedName>
</protein>
<dbReference type="RefSeq" id="XP_033675714.1">
    <property type="nucleotide sequence ID" value="XM_033830550.1"/>
</dbReference>
<evidence type="ECO:0000313" key="4">
    <source>
        <dbReference type="Proteomes" id="UP000800094"/>
    </source>
</evidence>
<dbReference type="OrthoDB" id="1862401at2759"/>
<dbReference type="Pfam" id="PF22664">
    <property type="entry name" value="TRI-like_N"/>
    <property type="match status" value="1"/>
</dbReference>
<dbReference type="InterPro" id="IPR051283">
    <property type="entry name" value="Sec_Metabolite_Acyltrans"/>
</dbReference>
<dbReference type="PANTHER" id="PTHR31896:SF64">
    <property type="entry name" value="TRICHOTHECENE 3-O-ACETYLTRANSFERASE"/>
    <property type="match status" value="1"/>
</dbReference>
<dbReference type="GeneID" id="54583880"/>
<organism evidence="3 4">
    <name type="scientific">Trematosphaeria pertusa</name>
    <dbReference type="NCBI Taxonomy" id="390896"/>
    <lineage>
        <taxon>Eukaryota</taxon>
        <taxon>Fungi</taxon>
        <taxon>Dikarya</taxon>
        <taxon>Ascomycota</taxon>
        <taxon>Pezizomycotina</taxon>
        <taxon>Dothideomycetes</taxon>
        <taxon>Pleosporomycetidae</taxon>
        <taxon>Pleosporales</taxon>
        <taxon>Massarineae</taxon>
        <taxon>Trematosphaeriaceae</taxon>
        <taxon>Trematosphaeria</taxon>
    </lineage>
</organism>
<reference evidence="3" key="1">
    <citation type="journal article" date="2020" name="Stud. Mycol.">
        <title>101 Dothideomycetes genomes: a test case for predicting lifestyles and emergence of pathogens.</title>
        <authorList>
            <person name="Haridas S."/>
            <person name="Albert R."/>
            <person name="Binder M."/>
            <person name="Bloem J."/>
            <person name="Labutti K."/>
            <person name="Salamov A."/>
            <person name="Andreopoulos B."/>
            <person name="Baker S."/>
            <person name="Barry K."/>
            <person name="Bills G."/>
            <person name="Bluhm B."/>
            <person name="Cannon C."/>
            <person name="Castanera R."/>
            <person name="Culley D."/>
            <person name="Daum C."/>
            <person name="Ezra D."/>
            <person name="Gonzalez J."/>
            <person name="Henrissat B."/>
            <person name="Kuo A."/>
            <person name="Liang C."/>
            <person name="Lipzen A."/>
            <person name="Lutzoni F."/>
            <person name="Magnuson J."/>
            <person name="Mondo S."/>
            <person name="Nolan M."/>
            <person name="Ohm R."/>
            <person name="Pangilinan J."/>
            <person name="Park H.-J."/>
            <person name="Ramirez L."/>
            <person name="Alfaro M."/>
            <person name="Sun H."/>
            <person name="Tritt A."/>
            <person name="Yoshinaga Y."/>
            <person name="Zwiers L.-H."/>
            <person name="Turgeon B."/>
            <person name="Goodwin S."/>
            <person name="Spatafora J."/>
            <person name="Crous P."/>
            <person name="Grigoriev I."/>
        </authorList>
    </citation>
    <scope>NUCLEOTIDE SEQUENCE</scope>
    <source>
        <strain evidence="3">CBS 122368</strain>
    </source>
</reference>
<dbReference type="AlphaFoldDB" id="A0A6A6HTF3"/>
<gene>
    <name evidence="3" type="ORF">BU26DRAFT_525618</name>
</gene>